<accession>A0ABP9DI72</accession>
<reference evidence="2" key="1">
    <citation type="journal article" date="2019" name="Int. J. Syst. Evol. Microbiol.">
        <title>The Global Catalogue of Microorganisms (GCM) 10K type strain sequencing project: providing services to taxonomists for standard genome sequencing and annotation.</title>
        <authorList>
            <consortium name="The Broad Institute Genomics Platform"/>
            <consortium name="The Broad Institute Genome Sequencing Center for Infectious Disease"/>
            <person name="Wu L."/>
            <person name="Ma J."/>
        </authorList>
    </citation>
    <scope>NUCLEOTIDE SEQUENCE [LARGE SCALE GENOMIC DNA]</scope>
    <source>
        <strain evidence="2">JCM 18326</strain>
    </source>
</reference>
<evidence type="ECO:0000313" key="2">
    <source>
        <dbReference type="Proteomes" id="UP001500298"/>
    </source>
</evidence>
<dbReference type="RefSeq" id="WP_345372439.1">
    <property type="nucleotide sequence ID" value="NZ_BAABJX010000038.1"/>
</dbReference>
<evidence type="ECO:0000313" key="1">
    <source>
        <dbReference type="EMBL" id="GAA4839493.1"/>
    </source>
</evidence>
<organism evidence="1 2">
    <name type="scientific">Algivirga pacifica</name>
    <dbReference type="NCBI Taxonomy" id="1162670"/>
    <lineage>
        <taxon>Bacteria</taxon>
        <taxon>Pseudomonadati</taxon>
        <taxon>Bacteroidota</taxon>
        <taxon>Cytophagia</taxon>
        <taxon>Cytophagales</taxon>
        <taxon>Flammeovirgaceae</taxon>
        <taxon>Algivirga</taxon>
    </lineage>
</organism>
<keyword evidence="2" id="KW-1185">Reference proteome</keyword>
<comment type="caution">
    <text evidence="1">The sequence shown here is derived from an EMBL/GenBank/DDBJ whole genome shotgun (WGS) entry which is preliminary data.</text>
</comment>
<sequence length="245" mass="27625">MRKRRTSGQISLFGQDSNSFPDTSLSKGFSSSLNEGDKHTINIATALIRSDDSYSNHSRFLLLERLLSELDDKVSIIVLPGGFFKIETLEKVEIASIEESICNLLKRSNKTAIVCFGIDTNNEELGVAISNKGIEAFCEKFYYHDRIIPSKGNIGLWGYQRYFVFKRQNFYLAVCYDSKGIYDLPLPKENNVSFILNLIHAFYPKGDGMSGDSSFARKLMLGASKYWECPIIGATLFVHRDVPTN</sequence>
<protein>
    <submittedName>
        <fullName evidence="1">Uncharacterized protein</fullName>
    </submittedName>
</protein>
<proteinExistence type="predicted"/>
<name>A0ABP9DI72_9BACT</name>
<dbReference type="EMBL" id="BAABJX010000038">
    <property type="protein sequence ID" value="GAA4839493.1"/>
    <property type="molecule type" value="Genomic_DNA"/>
</dbReference>
<gene>
    <name evidence="1" type="ORF">GCM10023331_25840</name>
</gene>
<dbReference type="Proteomes" id="UP001500298">
    <property type="component" value="Unassembled WGS sequence"/>
</dbReference>